<reference evidence="1" key="1">
    <citation type="submission" date="2015-07" db="EMBL/GenBank/DDBJ databases">
        <title>MeaNS - Measles Nucleotide Surveillance Program.</title>
        <authorList>
            <person name="Tran T."/>
            <person name="Druce J."/>
        </authorList>
    </citation>
    <scope>NUCLEOTIDE SEQUENCE</scope>
    <source>
        <strain evidence="1">UCB-OBI-ISO-001</strain>
        <tissue evidence="1">Gonad</tissue>
    </source>
</reference>
<proteinExistence type="predicted"/>
<gene>
    <name evidence="1" type="ORF">OCBIM_22006707mg</name>
</gene>
<organism evidence="1">
    <name type="scientific">Octopus bimaculoides</name>
    <name type="common">California two-spotted octopus</name>
    <dbReference type="NCBI Taxonomy" id="37653"/>
    <lineage>
        <taxon>Eukaryota</taxon>
        <taxon>Metazoa</taxon>
        <taxon>Spiralia</taxon>
        <taxon>Lophotrochozoa</taxon>
        <taxon>Mollusca</taxon>
        <taxon>Cephalopoda</taxon>
        <taxon>Coleoidea</taxon>
        <taxon>Octopodiformes</taxon>
        <taxon>Octopoda</taxon>
        <taxon>Incirrata</taxon>
        <taxon>Octopodidae</taxon>
        <taxon>Octopus</taxon>
    </lineage>
</organism>
<dbReference type="AlphaFoldDB" id="A0A0L8FVF3"/>
<evidence type="ECO:0000313" key="1">
    <source>
        <dbReference type="EMBL" id="KOF68686.1"/>
    </source>
</evidence>
<accession>A0A0L8FVF3</accession>
<name>A0A0L8FVF3_OCTBM</name>
<protein>
    <submittedName>
        <fullName evidence="1">Uncharacterized protein</fullName>
    </submittedName>
</protein>
<sequence>MEVGLLLYQTLRKSCIILLQIVSVEFVLASRMIHKFVKCSIFLWNAWNGETQENMG</sequence>
<dbReference type="EMBL" id="KQ426075">
    <property type="protein sequence ID" value="KOF68686.1"/>
    <property type="molecule type" value="Genomic_DNA"/>
</dbReference>